<dbReference type="Proteomes" id="UP000287166">
    <property type="component" value="Unassembled WGS sequence"/>
</dbReference>
<sequence length="209" mass="22810">MHSRHPRVPQGPAKPQPTSLHPPPTLDARKPSVANDVAAIVAAMSPWRHLHPSHLALPGRRTQLFGGAFVFGGLRAVQPRSCRAGHRGATMMHSCHLTVAKAPRSPTPPPRTLPRRSSMRAGPPRRTMALRSSLWQPRCYDPANLPPRSLQAPTLARVTSRHHPPTLLDLRRPSAANDRAAVITPAAAVQRPHRPPSSRSQGFRSGTDY</sequence>
<accession>A0A401GV70</accession>
<dbReference type="AlphaFoldDB" id="A0A401GV70"/>
<feature type="region of interest" description="Disordered" evidence="1">
    <location>
        <begin position="1"/>
        <end position="30"/>
    </location>
</feature>
<feature type="compositionally biased region" description="Pro residues" evidence="1">
    <location>
        <begin position="12"/>
        <end position="25"/>
    </location>
</feature>
<name>A0A401GV70_9APHY</name>
<feature type="compositionally biased region" description="Polar residues" evidence="1">
    <location>
        <begin position="197"/>
        <end position="209"/>
    </location>
</feature>
<dbReference type="InParanoid" id="A0A401GV70"/>
<organism evidence="2 3">
    <name type="scientific">Sparassis crispa</name>
    <dbReference type="NCBI Taxonomy" id="139825"/>
    <lineage>
        <taxon>Eukaryota</taxon>
        <taxon>Fungi</taxon>
        <taxon>Dikarya</taxon>
        <taxon>Basidiomycota</taxon>
        <taxon>Agaricomycotina</taxon>
        <taxon>Agaricomycetes</taxon>
        <taxon>Polyporales</taxon>
        <taxon>Sparassidaceae</taxon>
        <taxon>Sparassis</taxon>
    </lineage>
</organism>
<dbReference type="RefSeq" id="XP_027617031.1">
    <property type="nucleotide sequence ID" value="XM_027761230.1"/>
</dbReference>
<feature type="region of interest" description="Disordered" evidence="1">
    <location>
        <begin position="100"/>
        <end position="128"/>
    </location>
</feature>
<feature type="region of interest" description="Disordered" evidence="1">
    <location>
        <begin position="154"/>
        <end position="209"/>
    </location>
</feature>
<keyword evidence="3" id="KW-1185">Reference proteome</keyword>
<gene>
    <name evidence="2" type="ORF">SCP_0806420</name>
</gene>
<reference evidence="2 3" key="1">
    <citation type="journal article" date="2018" name="Sci. Rep.">
        <title>Genome sequence of the cauliflower mushroom Sparassis crispa (Hanabiratake) and its association with beneficial usage.</title>
        <authorList>
            <person name="Kiyama R."/>
            <person name="Furutani Y."/>
            <person name="Kawaguchi K."/>
            <person name="Nakanishi T."/>
        </authorList>
    </citation>
    <scope>NUCLEOTIDE SEQUENCE [LARGE SCALE GENOMIC DNA]</scope>
</reference>
<proteinExistence type="predicted"/>
<dbReference type="EMBL" id="BFAD01000008">
    <property type="protein sequence ID" value="GBE86118.1"/>
    <property type="molecule type" value="Genomic_DNA"/>
</dbReference>
<evidence type="ECO:0000256" key="1">
    <source>
        <dbReference type="SAM" id="MobiDB-lite"/>
    </source>
</evidence>
<evidence type="ECO:0000313" key="3">
    <source>
        <dbReference type="Proteomes" id="UP000287166"/>
    </source>
</evidence>
<evidence type="ECO:0000313" key="2">
    <source>
        <dbReference type="EMBL" id="GBE86118.1"/>
    </source>
</evidence>
<comment type="caution">
    <text evidence="2">The sequence shown here is derived from an EMBL/GenBank/DDBJ whole genome shotgun (WGS) entry which is preliminary data.</text>
</comment>
<dbReference type="GeneID" id="38783035"/>
<protein>
    <submittedName>
        <fullName evidence="2">Uncharacterized protein</fullName>
    </submittedName>
</protein>